<feature type="transmembrane region" description="Helical" evidence="1">
    <location>
        <begin position="36"/>
        <end position="52"/>
    </location>
</feature>
<keyword evidence="2" id="KW-0808">Transferase</keyword>
<evidence type="ECO:0000256" key="1">
    <source>
        <dbReference type="SAM" id="Phobius"/>
    </source>
</evidence>
<keyword evidence="3" id="KW-1185">Reference proteome</keyword>
<feature type="transmembrane region" description="Helical" evidence="1">
    <location>
        <begin position="419"/>
        <end position="438"/>
    </location>
</feature>
<gene>
    <name evidence="2" type="ORF">RM520_00440</name>
</gene>
<feature type="transmembrane region" description="Helical" evidence="1">
    <location>
        <begin position="191"/>
        <end position="224"/>
    </location>
</feature>
<keyword evidence="2" id="KW-0328">Glycosyltransferase</keyword>
<sequence>MLTFWKVHKISILLVLGSLMFYKVFAYDLQRDDFTKLITLFAALFFFCFQLIKFEKWNFKFLLVTGVLFRLVFLIAEPNLSQDFYRFIWDGELIKNGINPYLYTPNTLIEKSDLAIANAQQLYDGMGSLSARHYSNYPPLNQIIFTISSFLGGGSILGSLIVMRITTILADIGILYFGRKLLQNLGRSNHLAFWFFLNPLVIIELTGNLHFEGVMLFFFVWAIYLISTNKWKQAAPIYAFSILLKLVPILFLPLFLKHLGLKKSTLFYSLIGITCIVFLLPFYSSEFIANYSKTVGLWFSNFEFNASVYNLVKKIGVLYFEAKPWELVKSYGSLIPKVIITLALLLTFFRKNQNIKTLMNSMLILLSSYYFLSSTVHPWYIIFLLILGILTNYRFPIVWCLLVILSYYAYTNPGFKENLWLLTIEYCLVLGYLGFEVFKNRNIMSSFRKKFNLN</sequence>
<dbReference type="Pfam" id="PF26314">
    <property type="entry name" value="MptA_B_family"/>
    <property type="match status" value="1"/>
</dbReference>
<feature type="transmembrane region" description="Helical" evidence="1">
    <location>
        <begin position="295"/>
        <end position="312"/>
    </location>
</feature>
<feature type="transmembrane region" description="Helical" evidence="1">
    <location>
        <begin position="379"/>
        <end position="407"/>
    </location>
</feature>
<feature type="transmembrane region" description="Helical" evidence="1">
    <location>
        <begin position="265"/>
        <end position="283"/>
    </location>
</feature>
<feature type="transmembrane region" description="Helical" evidence="1">
    <location>
        <begin position="236"/>
        <end position="256"/>
    </location>
</feature>
<comment type="caution">
    <text evidence="2">The sequence shown here is derived from an EMBL/GenBank/DDBJ whole genome shotgun (WGS) entry which is preliminary data.</text>
</comment>
<dbReference type="GO" id="GO:0016757">
    <property type="term" value="F:glycosyltransferase activity"/>
    <property type="evidence" value="ECO:0007669"/>
    <property type="project" value="UniProtKB-KW"/>
</dbReference>
<keyword evidence="1" id="KW-1133">Transmembrane helix</keyword>
<dbReference type="EMBL" id="JAVRHU010000001">
    <property type="protein sequence ID" value="MDT0620067.1"/>
    <property type="molecule type" value="Genomic_DNA"/>
</dbReference>
<proteinExistence type="predicted"/>
<dbReference type="RefSeq" id="WP_311386593.1">
    <property type="nucleotide sequence ID" value="NZ_JAVRHU010000001.1"/>
</dbReference>
<name>A0ABU3BC73_9FLAO</name>
<dbReference type="Proteomes" id="UP001250662">
    <property type="component" value="Unassembled WGS sequence"/>
</dbReference>
<feature type="transmembrane region" description="Helical" evidence="1">
    <location>
        <begin position="333"/>
        <end position="349"/>
    </location>
</feature>
<evidence type="ECO:0000313" key="2">
    <source>
        <dbReference type="EMBL" id="MDT0620067.1"/>
    </source>
</evidence>
<keyword evidence="1" id="KW-0472">Membrane</keyword>
<feature type="transmembrane region" description="Helical" evidence="1">
    <location>
        <begin position="143"/>
        <end position="170"/>
    </location>
</feature>
<evidence type="ECO:0000313" key="3">
    <source>
        <dbReference type="Proteomes" id="UP001250662"/>
    </source>
</evidence>
<accession>A0ABU3BC73</accession>
<keyword evidence="1" id="KW-0812">Transmembrane</keyword>
<protein>
    <submittedName>
        <fullName evidence="2">Mannosyltransferase</fullName>
    </submittedName>
</protein>
<feature type="transmembrane region" description="Helical" evidence="1">
    <location>
        <begin position="59"/>
        <end position="76"/>
    </location>
</feature>
<reference evidence="2 3" key="1">
    <citation type="submission" date="2023-09" db="EMBL/GenBank/DDBJ databases">
        <authorList>
            <person name="Rey-Velasco X."/>
        </authorList>
    </citation>
    <scope>NUCLEOTIDE SEQUENCE [LARGE SCALE GENOMIC DNA]</scope>
    <source>
        <strain evidence="2 3">P007</strain>
    </source>
</reference>
<organism evidence="2 3">
    <name type="scientific">Croceitalea vernalis</name>
    <dbReference type="NCBI Taxonomy" id="3075599"/>
    <lineage>
        <taxon>Bacteria</taxon>
        <taxon>Pseudomonadati</taxon>
        <taxon>Bacteroidota</taxon>
        <taxon>Flavobacteriia</taxon>
        <taxon>Flavobacteriales</taxon>
        <taxon>Flavobacteriaceae</taxon>
        <taxon>Croceitalea</taxon>
    </lineage>
</organism>